<comment type="caution">
    <text evidence="2">The sequence shown here is derived from an EMBL/GenBank/DDBJ whole genome shotgun (WGS) entry which is preliminary data.</text>
</comment>
<sequence length="153" mass="17367">MDRCVVFFFLVFSVVLCEECVIFDFESDIEDSFNHNEDDCPNLKMWNMGNYGDIELDSPNPKSTQYIYPDVMPTCAVSRHIPMEESGILELNFYFDPKSLGDHLSVTVKAIDSINTTVGTLFTIASQNPQIGWRSERIRVTGTGKYLGFVSNK</sequence>
<dbReference type="EMBL" id="CAKASE010000055">
    <property type="protein sequence ID" value="CAG9565913.1"/>
    <property type="molecule type" value="Genomic_DNA"/>
</dbReference>
<evidence type="ECO:0000313" key="2">
    <source>
        <dbReference type="EMBL" id="CAG9565913.1"/>
    </source>
</evidence>
<dbReference type="OrthoDB" id="7443816at2759"/>
<keyword evidence="1" id="KW-0732">Signal</keyword>
<feature type="chain" id="PRO_5035150331" evidence="1">
    <location>
        <begin position="18"/>
        <end position="153"/>
    </location>
</feature>
<keyword evidence="3" id="KW-1185">Reference proteome</keyword>
<evidence type="ECO:0000256" key="1">
    <source>
        <dbReference type="SAM" id="SignalP"/>
    </source>
</evidence>
<proteinExistence type="predicted"/>
<dbReference type="AlphaFoldDB" id="A0A8J2W1A6"/>
<accession>A0A8J2W1A6</accession>
<evidence type="ECO:0000313" key="3">
    <source>
        <dbReference type="Proteomes" id="UP000789524"/>
    </source>
</evidence>
<reference evidence="2" key="1">
    <citation type="submission" date="2021-09" db="EMBL/GenBank/DDBJ databases">
        <authorList>
            <person name="Martin H S."/>
        </authorList>
    </citation>
    <scope>NUCLEOTIDE SEQUENCE</scope>
</reference>
<feature type="signal peptide" evidence="1">
    <location>
        <begin position="1"/>
        <end position="17"/>
    </location>
</feature>
<dbReference type="Proteomes" id="UP000789524">
    <property type="component" value="Unassembled WGS sequence"/>
</dbReference>
<name>A0A8J2W1A6_9NEOP</name>
<organism evidence="2 3">
    <name type="scientific">Danaus chrysippus</name>
    <name type="common">African queen</name>
    <dbReference type="NCBI Taxonomy" id="151541"/>
    <lineage>
        <taxon>Eukaryota</taxon>
        <taxon>Metazoa</taxon>
        <taxon>Ecdysozoa</taxon>
        <taxon>Arthropoda</taxon>
        <taxon>Hexapoda</taxon>
        <taxon>Insecta</taxon>
        <taxon>Pterygota</taxon>
        <taxon>Neoptera</taxon>
        <taxon>Endopterygota</taxon>
        <taxon>Lepidoptera</taxon>
        <taxon>Glossata</taxon>
        <taxon>Ditrysia</taxon>
        <taxon>Papilionoidea</taxon>
        <taxon>Nymphalidae</taxon>
        <taxon>Danainae</taxon>
        <taxon>Danaini</taxon>
        <taxon>Danaina</taxon>
        <taxon>Danaus</taxon>
        <taxon>Anosia</taxon>
    </lineage>
</organism>
<protein>
    <submittedName>
        <fullName evidence="2">(African queen) hypothetical protein</fullName>
    </submittedName>
</protein>
<gene>
    <name evidence="2" type="ORF">DCHRY22_LOCUS6667</name>
</gene>